<evidence type="ECO:0000313" key="2">
    <source>
        <dbReference type="EMBL" id="KAL0302127.1"/>
    </source>
</evidence>
<dbReference type="PANTHER" id="PTHR48434">
    <property type="entry name" value="(RAPE) HYPOTHETICAL PROTEIN"/>
    <property type="match status" value="1"/>
</dbReference>
<dbReference type="PANTHER" id="PTHR48434:SF1">
    <property type="entry name" value="(RAPE) HYPOTHETICAL PROTEIN"/>
    <property type="match status" value="1"/>
</dbReference>
<organism evidence="2">
    <name type="scientific">Sesamum calycinum</name>
    <dbReference type="NCBI Taxonomy" id="2727403"/>
    <lineage>
        <taxon>Eukaryota</taxon>
        <taxon>Viridiplantae</taxon>
        <taxon>Streptophyta</taxon>
        <taxon>Embryophyta</taxon>
        <taxon>Tracheophyta</taxon>
        <taxon>Spermatophyta</taxon>
        <taxon>Magnoliopsida</taxon>
        <taxon>eudicotyledons</taxon>
        <taxon>Gunneridae</taxon>
        <taxon>Pentapetalae</taxon>
        <taxon>asterids</taxon>
        <taxon>lamiids</taxon>
        <taxon>Lamiales</taxon>
        <taxon>Pedaliaceae</taxon>
        <taxon>Sesamum</taxon>
    </lineage>
</organism>
<accession>A0AAW2K696</accession>
<name>A0AAW2K696_9LAMI</name>
<proteinExistence type="predicted"/>
<feature type="region of interest" description="Disordered" evidence="1">
    <location>
        <begin position="351"/>
        <end position="377"/>
    </location>
</feature>
<protein>
    <recommendedName>
        <fullName evidence="3">Protein TIC 214</fullName>
    </recommendedName>
</protein>
<reference evidence="2" key="1">
    <citation type="submission" date="2020-06" db="EMBL/GenBank/DDBJ databases">
        <authorList>
            <person name="Li T."/>
            <person name="Hu X."/>
            <person name="Zhang T."/>
            <person name="Song X."/>
            <person name="Zhang H."/>
            <person name="Dai N."/>
            <person name="Sheng W."/>
            <person name="Hou X."/>
            <person name="Wei L."/>
        </authorList>
    </citation>
    <scope>NUCLEOTIDE SEQUENCE</scope>
    <source>
        <strain evidence="2">KEN8</strain>
        <tissue evidence="2">Leaf</tissue>
    </source>
</reference>
<gene>
    <name evidence="2" type="ORF">Scaly_3042500</name>
</gene>
<evidence type="ECO:0008006" key="3">
    <source>
        <dbReference type="Google" id="ProtNLM"/>
    </source>
</evidence>
<dbReference type="AlphaFoldDB" id="A0AAW2K696"/>
<reference evidence="2" key="2">
    <citation type="journal article" date="2024" name="Plant">
        <title>Genomic evolution and insights into agronomic trait innovations of Sesamum species.</title>
        <authorList>
            <person name="Miao H."/>
            <person name="Wang L."/>
            <person name="Qu L."/>
            <person name="Liu H."/>
            <person name="Sun Y."/>
            <person name="Le M."/>
            <person name="Wang Q."/>
            <person name="Wei S."/>
            <person name="Zheng Y."/>
            <person name="Lin W."/>
            <person name="Duan Y."/>
            <person name="Cao H."/>
            <person name="Xiong S."/>
            <person name="Wang X."/>
            <person name="Wei L."/>
            <person name="Li C."/>
            <person name="Ma Q."/>
            <person name="Ju M."/>
            <person name="Zhao R."/>
            <person name="Li G."/>
            <person name="Mu C."/>
            <person name="Tian Q."/>
            <person name="Mei H."/>
            <person name="Zhang T."/>
            <person name="Gao T."/>
            <person name="Zhang H."/>
        </authorList>
    </citation>
    <scope>NUCLEOTIDE SEQUENCE</scope>
    <source>
        <strain evidence="2">KEN8</strain>
    </source>
</reference>
<dbReference type="EMBL" id="JACGWM010000625">
    <property type="protein sequence ID" value="KAL0302127.1"/>
    <property type="molecule type" value="Genomic_DNA"/>
</dbReference>
<comment type="caution">
    <text evidence="2">The sequence shown here is derived from an EMBL/GenBank/DDBJ whole genome shotgun (WGS) entry which is preliminary data.</text>
</comment>
<evidence type="ECO:0000256" key="1">
    <source>
        <dbReference type="SAM" id="MobiDB-lite"/>
    </source>
</evidence>
<sequence length="377" mass="44979">MNKDKDRPGTSKGYDPKSYRSAFEKDEKILREEALKAVPEENKLREDAYKIAVKSASTKEYVYPYIPISTIWISPIERKYSHLSSEEVMNFYLKNFTDPFVFPKDFLYYQEILISTGSVQFDSTSRSGGEWAFSKAFIHRVITPEQWEGDLYRVKEIQPESRNPHKSKFYFNYFDYIKAWDIAFCYENRQRKHSWFIQFKDQKIINFPNWFICWFANWGLYPIILPHKIRNIYEDFVKTNETMKNHGLMFTALYQIPWIVKWDVVIIHRSLQKLGEDFSNIPYLGRRILIKWWDKFEFFKDSVFSIKGIINLEPVKPPSQEKPQKQVTDILKELLSKSSKQELKQQLKEILESSDDEDMSQSTEPVDSMQEAQDPFL</sequence>